<dbReference type="PIRSF" id="PIRSF000460">
    <property type="entry name" value="Pprylas_GlgP"/>
    <property type="match status" value="1"/>
</dbReference>
<keyword evidence="7" id="KW-1185">Reference proteome</keyword>
<evidence type="ECO:0000256" key="3">
    <source>
        <dbReference type="ARBA" id="ARBA00022533"/>
    </source>
</evidence>
<comment type="catalytic activity">
    <reaction evidence="1">
        <text>[(1-&gt;4)-alpha-D-glucosyl](n) + phosphate = [(1-&gt;4)-alpha-D-glucosyl](n-1) + alpha-D-glucose 1-phosphate</text>
        <dbReference type="Rhea" id="RHEA:41732"/>
        <dbReference type="Rhea" id="RHEA-COMP:9584"/>
        <dbReference type="Rhea" id="RHEA-COMP:9586"/>
        <dbReference type="ChEBI" id="CHEBI:15444"/>
        <dbReference type="ChEBI" id="CHEBI:43474"/>
        <dbReference type="ChEBI" id="CHEBI:58601"/>
        <dbReference type="EC" id="2.4.1.1"/>
    </reaction>
</comment>
<keyword evidence="4" id="KW-0663">Pyridoxal phosphate</keyword>
<dbReference type="NCBIfam" id="TIGR02094">
    <property type="entry name" value="more_P_ylases"/>
    <property type="match status" value="1"/>
</dbReference>
<evidence type="ECO:0000259" key="5">
    <source>
        <dbReference type="Pfam" id="PF11897"/>
    </source>
</evidence>
<dbReference type="Pfam" id="PF11897">
    <property type="entry name" value="DUF3417"/>
    <property type="match status" value="1"/>
</dbReference>
<dbReference type="PANTHER" id="PTHR42655:SF1">
    <property type="entry name" value="GLYCOGEN PHOSPHORYLASE"/>
    <property type="match status" value="1"/>
</dbReference>
<proteinExistence type="inferred from homology"/>
<dbReference type="InterPro" id="IPR052182">
    <property type="entry name" value="Glycogen/Maltodextrin_Phosph"/>
</dbReference>
<comment type="caution">
    <text evidence="6">The sequence shown here is derived from an EMBL/GenBank/DDBJ whole genome shotgun (WGS) entry which is preliminary data.</text>
</comment>
<dbReference type="GO" id="GO:0030170">
    <property type="term" value="F:pyridoxal phosphate binding"/>
    <property type="evidence" value="ECO:0007669"/>
    <property type="project" value="InterPro"/>
</dbReference>
<dbReference type="SUPFAM" id="SSF53756">
    <property type="entry name" value="UDP-Glycosyltransferase/glycogen phosphorylase"/>
    <property type="match status" value="1"/>
</dbReference>
<reference evidence="6 7" key="1">
    <citation type="submission" date="2019-03" db="EMBL/GenBank/DDBJ databases">
        <title>Genomic Encyclopedia of Type Strains, Phase IV (KMG-IV): sequencing the most valuable type-strain genomes for metagenomic binning, comparative biology and taxonomic classification.</title>
        <authorList>
            <person name="Goeker M."/>
        </authorList>
    </citation>
    <scope>NUCLEOTIDE SEQUENCE [LARGE SCALE GENOMIC DNA]</scope>
    <source>
        <strain evidence="6 7">DSM 15505</strain>
    </source>
</reference>
<dbReference type="PANTHER" id="PTHR42655">
    <property type="entry name" value="GLYCOGEN PHOSPHORYLASE"/>
    <property type="match status" value="1"/>
</dbReference>
<evidence type="ECO:0000313" key="7">
    <source>
        <dbReference type="Proteomes" id="UP000295830"/>
    </source>
</evidence>
<feature type="modified residue" description="N6-(pyridoxal phosphate)lysine" evidence="4">
    <location>
        <position position="612"/>
    </location>
</feature>
<sequence>MSGNEYFLEVRPRLPAVFERLEELADNLFYSWDRGVRGLFFRIDPELWKRCGHNPKVFLRRVAQYRLDELAQDPDFVLRYQDVLAAFDSYLDPTVTSPREREIQGLDAEGDLIAYFCMEYGLHESLPLYSGGLGILAGDHCKAASDLGLPFVAVGLMYRQGYFSQTINRSGGQEIHLNPFSLDELPVLPVMDEHGDQLQIQVVFPGRMVAAQIWKVAVGRVHLYLLDTDVAANTAEDRTITYQLYGGDRRMRIAQELLLGVGGVIALRRLGLAPSVWHINEGHSAFMILERCREWVAAGLDFQAALEATAAATVFTTHTAVTAGHDLFEHDLAADHLRGLAQAMDVTVEDLLYLGHSPQNRGRFNMTALALRGARRFNGVSAVHRDVAARMESHVWPDVDPAENPLSFVSNGVHIPTFLAREWVNLFDGHCPDWKAHLDDAEFWERTIQRIPDHRFWSLTQSLKSEMLADLAELLDIQYRRNNFSRARIEGMRRVISAENTRPLIIGFARRFATYKRALLIFEDMERLIRIMGDPERPVILIFAGKAHPQDMPGQALIRRIHEISSQPSFLNRVFLMEGYDIALARKLVTGVDVWLNTPEYPLEASGTSGQKAAINGGVNLSILDGWWAEGFDGRNGWGIAPHSDDLPSDQRDLVEAQDLLDMLEHEVIPAYFDAGPGGYSTDWVSRCKASMYTVLPRFSAERMVLRYAEDIYAPAASGARELTDSEGAGACELSEWKARVYAAWTGVSMAWAECPPDAIEGDTEATLRVDAGLNGLSPEDVVMECLVTPEMAPDAAERVYRFSASEVSDSGFHRFVLDIPAPENGLFRMRVRMYPFNRYLQHPLEMGCMRWV</sequence>
<evidence type="ECO:0000256" key="4">
    <source>
        <dbReference type="PIRSR" id="PIRSR000460-1"/>
    </source>
</evidence>
<dbReference type="Proteomes" id="UP000295830">
    <property type="component" value="Unassembled WGS sequence"/>
</dbReference>
<dbReference type="RefSeq" id="WP_133735797.1">
    <property type="nucleotide sequence ID" value="NZ_SOAX01000003.1"/>
</dbReference>
<evidence type="ECO:0000313" key="6">
    <source>
        <dbReference type="EMBL" id="TDT41431.1"/>
    </source>
</evidence>
<dbReference type="Gene3D" id="3.40.50.2000">
    <property type="entry name" value="Glycogen Phosphorylase B"/>
    <property type="match status" value="3"/>
</dbReference>
<dbReference type="InterPro" id="IPR000811">
    <property type="entry name" value="Glyco_trans_35"/>
</dbReference>
<organism evidence="6 7">
    <name type="scientific">Halospina denitrificans</name>
    <dbReference type="NCBI Taxonomy" id="332522"/>
    <lineage>
        <taxon>Bacteria</taxon>
        <taxon>Pseudomonadati</taxon>
        <taxon>Pseudomonadota</taxon>
        <taxon>Gammaproteobacteria</taxon>
        <taxon>Halospina</taxon>
    </lineage>
</organism>
<keyword evidence="3" id="KW-0021">Allosteric enzyme</keyword>
<dbReference type="GO" id="GO:0005975">
    <property type="term" value="P:carbohydrate metabolic process"/>
    <property type="evidence" value="ECO:0007669"/>
    <property type="project" value="InterPro"/>
</dbReference>
<accession>A0A4R7JT03</accession>
<gene>
    <name evidence="6" type="ORF">DES49_1515</name>
</gene>
<evidence type="ECO:0000256" key="2">
    <source>
        <dbReference type="ARBA" id="ARBA00006047"/>
    </source>
</evidence>
<dbReference type="Pfam" id="PF00343">
    <property type="entry name" value="Phosphorylase"/>
    <property type="match status" value="1"/>
</dbReference>
<dbReference type="InterPro" id="IPR024517">
    <property type="entry name" value="Glycogen_phosphorylase_DUF3417"/>
</dbReference>
<dbReference type="InterPro" id="IPR011834">
    <property type="entry name" value="Agluc_phsphrylas"/>
</dbReference>
<feature type="domain" description="DUF3417" evidence="5">
    <location>
        <begin position="14"/>
        <end position="126"/>
    </location>
</feature>
<dbReference type="GO" id="GO:0008184">
    <property type="term" value="F:glycogen phosphorylase activity"/>
    <property type="evidence" value="ECO:0007669"/>
    <property type="project" value="InterPro"/>
</dbReference>
<evidence type="ECO:0000256" key="1">
    <source>
        <dbReference type="ARBA" id="ARBA00001275"/>
    </source>
</evidence>
<dbReference type="AlphaFoldDB" id="A0A4R7JT03"/>
<comment type="similarity">
    <text evidence="2">Belongs to the glycogen phosphorylase family.</text>
</comment>
<dbReference type="EMBL" id="SOAX01000003">
    <property type="protein sequence ID" value="TDT41431.1"/>
    <property type="molecule type" value="Genomic_DNA"/>
</dbReference>
<dbReference type="OrthoDB" id="7229284at2"/>
<protein>
    <submittedName>
        <fullName evidence="6">Starch phosphorylase</fullName>
    </submittedName>
</protein>
<name>A0A4R7JT03_9GAMM</name>